<accession>A0A2A9EEZ6</accession>
<keyword evidence="1 5" id="KW-0699">rRNA-binding</keyword>
<dbReference type="NCBIfam" id="TIGR00731">
    <property type="entry name" value="bL25_bact_ctc"/>
    <property type="match status" value="1"/>
</dbReference>
<dbReference type="InterPro" id="IPR001021">
    <property type="entry name" value="Ribosomal_bL25_long"/>
</dbReference>
<dbReference type="Pfam" id="PF01386">
    <property type="entry name" value="Ribosomal_L25p"/>
    <property type="match status" value="1"/>
</dbReference>
<dbReference type="PANTHER" id="PTHR33284">
    <property type="entry name" value="RIBOSOMAL PROTEIN L25/GLN-TRNA SYNTHETASE, ANTI-CODON-BINDING DOMAIN-CONTAINING PROTEIN"/>
    <property type="match status" value="1"/>
</dbReference>
<dbReference type="HAMAP" id="MF_01334">
    <property type="entry name" value="Ribosomal_bL25_CTC"/>
    <property type="match status" value="1"/>
</dbReference>
<dbReference type="InterPro" id="IPR011035">
    <property type="entry name" value="Ribosomal_bL25/Gln-tRNA_synth"/>
</dbReference>
<keyword evidence="2 5" id="KW-0694">RNA-binding</keyword>
<comment type="subunit">
    <text evidence="5">Part of the 50S ribosomal subunit; part of the 5S rRNA/L5/L18/L25 subcomplex. Contacts the 5S rRNA. Binds to the 5S rRNA independently of L5 and L18.</text>
</comment>
<dbReference type="GO" id="GO:0003735">
    <property type="term" value="F:structural constituent of ribosome"/>
    <property type="evidence" value="ECO:0007669"/>
    <property type="project" value="InterPro"/>
</dbReference>
<gene>
    <name evidence="5" type="primary">rplY</name>
    <name evidence="5" type="synonym">ctc</name>
    <name evidence="8" type="ORF">ATL41_2264</name>
</gene>
<dbReference type="InterPro" id="IPR020930">
    <property type="entry name" value="Ribosomal_uL5_bac-type"/>
</dbReference>
<dbReference type="GO" id="GO:0006412">
    <property type="term" value="P:translation"/>
    <property type="evidence" value="ECO:0007669"/>
    <property type="project" value="UniProtKB-UniRule"/>
</dbReference>
<dbReference type="Proteomes" id="UP000221394">
    <property type="component" value="Unassembled WGS sequence"/>
</dbReference>
<dbReference type="NCBIfam" id="NF004131">
    <property type="entry name" value="PRK05618.2-1"/>
    <property type="match status" value="1"/>
</dbReference>
<keyword evidence="9" id="KW-1185">Reference proteome</keyword>
<protein>
    <recommendedName>
        <fullName evidence="5">Large ribosomal subunit protein bL25</fullName>
    </recommendedName>
    <alternativeName>
        <fullName evidence="5">General stress protein CTC</fullName>
    </alternativeName>
</protein>
<dbReference type="InterPro" id="IPR029751">
    <property type="entry name" value="Ribosomal_L25_dom"/>
</dbReference>
<dbReference type="InterPro" id="IPR020057">
    <property type="entry name" value="Ribosomal_bL25_b-dom"/>
</dbReference>
<dbReference type="PANTHER" id="PTHR33284:SF1">
    <property type="entry name" value="RIBOSOMAL PROTEIN L25_GLN-TRNA SYNTHETASE, ANTI-CODON-BINDING DOMAIN-CONTAINING PROTEIN"/>
    <property type="match status" value="1"/>
</dbReference>
<comment type="function">
    <text evidence="5">This is one of the proteins that binds to the 5S RNA in the ribosome where it forms part of the central protuberance.</text>
</comment>
<evidence type="ECO:0000313" key="8">
    <source>
        <dbReference type="EMBL" id="PFG37498.1"/>
    </source>
</evidence>
<dbReference type="Gene3D" id="2.40.240.10">
    <property type="entry name" value="Ribosomal Protein L25, Chain P"/>
    <property type="match status" value="1"/>
</dbReference>
<evidence type="ECO:0000256" key="2">
    <source>
        <dbReference type="ARBA" id="ARBA00022884"/>
    </source>
</evidence>
<name>A0A2A9EEZ6_9MICO</name>
<comment type="similarity">
    <text evidence="5">Belongs to the bacterial ribosomal protein bL25 family. CTC subfamily.</text>
</comment>
<keyword evidence="4 5" id="KW-0687">Ribonucleoprotein</keyword>
<evidence type="ECO:0000313" key="9">
    <source>
        <dbReference type="Proteomes" id="UP000221394"/>
    </source>
</evidence>
<dbReference type="InterPro" id="IPR020056">
    <property type="entry name" value="Rbsml_bL25/Gln-tRNA_synth_N"/>
</dbReference>
<dbReference type="InterPro" id="IPR037121">
    <property type="entry name" value="Ribosomal_bL25_C"/>
</dbReference>
<dbReference type="GO" id="GO:0008097">
    <property type="term" value="F:5S rRNA binding"/>
    <property type="evidence" value="ECO:0007669"/>
    <property type="project" value="InterPro"/>
</dbReference>
<evidence type="ECO:0000259" key="7">
    <source>
        <dbReference type="Pfam" id="PF14693"/>
    </source>
</evidence>
<comment type="caution">
    <text evidence="8">The sequence shown here is derived from an EMBL/GenBank/DDBJ whole genome shotgun (WGS) entry which is preliminary data.</text>
</comment>
<dbReference type="EMBL" id="PDJH01000001">
    <property type="protein sequence ID" value="PFG37498.1"/>
    <property type="molecule type" value="Genomic_DNA"/>
</dbReference>
<dbReference type="GO" id="GO:0022625">
    <property type="term" value="C:cytosolic large ribosomal subunit"/>
    <property type="evidence" value="ECO:0007669"/>
    <property type="project" value="TreeGrafter"/>
</dbReference>
<feature type="domain" description="Large ribosomal subunit protein bL25 beta" evidence="7">
    <location>
        <begin position="98"/>
        <end position="176"/>
    </location>
</feature>
<sequence>MSDIKLTATLRTDFGKGAARRTRREGLIPAVLYGHGTDPLHVSLPGHETFLALKHSNALFTIDVEGDEKLAIVRDVQRDPVRQVIEHVDLLLVKKGEKVNVEVNIVVVGDAAPGTMHVTERQTLEISADATDLPESLEVDITGLEAGAVVRAADVKLPAGAELLTDAESDIVLVSEVRSEAAESAEEATEEA</sequence>
<dbReference type="CDD" id="cd00495">
    <property type="entry name" value="Ribosomal_L25_TL5_CTC"/>
    <property type="match status" value="1"/>
</dbReference>
<keyword evidence="3 5" id="KW-0689">Ribosomal protein</keyword>
<dbReference type="AlphaFoldDB" id="A0A2A9EEZ6"/>
<feature type="domain" description="Large ribosomal subunit protein bL25 L25" evidence="6">
    <location>
        <begin position="6"/>
        <end position="90"/>
    </location>
</feature>
<evidence type="ECO:0000256" key="3">
    <source>
        <dbReference type="ARBA" id="ARBA00022980"/>
    </source>
</evidence>
<proteinExistence type="inferred from homology"/>
<dbReference type="SUPFAM" id="SSF50715">
    <property type="entry name" value="Ribosomal protein L25-like"/>
    <property type="match status" value="1"/>
</dbReference>
<organism evidence="8 9">
    <name type="scientific">Flavimobilis soli</name>
    <dbReference type="NCBI Taxonomy" id="442709"/>
    <lineage>
        <taxon>Bacteria</taxon>
        <taxon>Bacillati</taxon>
        <taxon>Actinomycetota</taxon>
        <taxon>Actinomycetes</taxon>
        <taxon>Micrococcales</taxon>
        <taxon>Jonesiaceae</taxon>
        <taxon>Flavimobilis</taxon>
    </lineage>
</organism>
<dbReference type="RefSeq" id="WP_098458539.1">
    <property type="nucleotide sequence ID" value="NZ_PDJH01000001.1"/>
</dbReference>
<dbReference type="OrthoDB" id="5242980at2"/>
<dbReference type="Pfam" id="PF14693">
    <property type="entry name" value="Ribosomal_TL5_C"/>
    <property type="match status" value="1"/>
</dbReference>
<evidence type="ECO:0000256" key="1">
    <source>
        <dbReference type="ARBA" id="ARBA00022730"/>
    </source>
</evidence>
<reference evidence="8 9" key="1">
    <citation type="submission" date="2017-10" db="EMBL/GenBank/DDBJ databases">
        <title>Sequencing the genomes of 1000 actinobacteria strains.</title>
        <authorList>
            <person name="Klenk H.-P."/>
        </authorList>
    </citation>
    <scope>NUCLEOTIDE SEQUENCE [LARGE SCALE GENOMIC DNA]</scope>
    <source>
        <strain evidence="8 9">DSM 21574</strain>
    </source>
</reference>
<evidence type="ECO:0000256" key="5">
    <source>
        <dbReference type="HAMAP-Rule" id="MF_01334"/>
    </source>
</evidence>
<evidence type="ECO:0000259" key="6">
    <source>
        <dbReference type="Pfam" id="PF01386"/>
    </source>
</evidence>
<evidence type="ECO:0000256" key="4">
    <source>
        <dbReference type="ARBA" id="ARBA00023274"/>
    </source>
</evidence>
<dbReference type="Gene3D" id="2.170.120.20">
    <property type="entry name" value="Ribosomal protein L25, beta domain"/>
    <property type="match status" value="1"/>
</dbReference>